<reference evidence="2 3" key="1">
    <citation type="submission" date="2019-03" db="EMBL/GenBank/DDBJ databases">
        <title>Metabolic reconstructions from genomes of highly enriched 'Candidatus Accumulibacter' and 'Candidatus Competibacter' bioreactor populations.</title>
        <authorList>
            <person name="Annavajhala M.K."/>
            <person name="Welles L."/>
            <person name="Abbas B."/>
            <person name="Sorokin D."/>
            <person name="Park H."/>
            <person name="Van Loosdrecht M."/>
            <person name="Chandran K."/>
        </authorList>
    </citation>
    <scope>NUCLEOTIDE SEQUENCE [LARGE SCALE GENOMIC DNA]</scope>
    <source>
        <strain evidence="2 3">SBR_G</strain>
    </source>
</reference>
<evidence type="ECO:0008006" key="4">
    <source>
        <dbReference type="Google" id="ProtNLM"/>
    </source>
</evidence>
<name>A0ABX1TER7_9GAMM</name>
<proteinExistence type="predicted"/>
<organism evidence="2 3">
    <name type="scientific">Candidatus Competibacter phosphatis</name>
    <dbReference type="NCBI Taxonomy" id="221280"/>
    <lineage>
        <taxon>Bacteria</taxon>
        <taxon>Pseudomonadati</taxon>
        <taxon>Pseudomonadota</taxon>
        <taxon>Gammaproteobacteria</taxon>
        <taxon>Candidatus Competibacteraceae</taxon>
        <taxon>Candidatus Competibacter</taxon>
    </lineage>
</organism>
<evidence type="ECO:0000313" key="3">
    <source>
        <dbReference type="Proteomes" id="UP000760480"/>
    </source>
</evidence>
<evidence type="ECO:0000313" key="2">
    <source>
        <dbReference type="EMBL" id="NMQ17861.1"/>
    </source>
</evidence>
<dbReference type="RefSeq" id="WP_169247141.1">
    <property type="nucleotide sequence ID" value="NZ_SPMZ01000003.1"/>
</dbReference>
<keyword evidence="3" id="KW-1185">Reference proteome</keyword>
<accession>A0ABX1TER7</accession>
<comment type="caution">
    <text evidence="2">The sequence shown here is derived from an EMBL/GenBank/DDBJ whole genome shotgun (WGS) entry which is preliminary data.</text>
</comment>
<dbReference type="Proteomes" id="UP000760480">
    <property type="component" value="Unassembled WGS sequence"/>
</dbReference>
<dbReference type="PIRSF" id="PIRSF034585">
    <property type="entry name" value="SrfB"/>
    <property type="match status" value="1"/>
</dbReference>
<gene>
    <name evidence="2" type="ORF">E4P82_00755</name>
</gene>
<dbReference type="Pfam" id="PF07520">
    <property type="entry name" value="SrfB"/>
    <property type="match status" value="1"/>
</dbReference>
<evidence type="ECO:0000256" key="1">
    <source>
        <dbReference type="SAM" id="MobiDB-lite"/>
    </source>
</evidence>
<protein>
    <recommendedName>
        <fullName evidence="4">Virulence factor SrfB</fullName>
    </recommendedName>
</protein>
<dbReference type="EMBL" id="SPMZ01000003">
    <property type="protein sequence ID" value="NMQ17861.1"/>
    <property type="molecule type" value="Genomic_DNA"/>
</dbReference>
<feature type="region of interest" description="Disordered" evidence="1">
    <location>
        <begin position="1"/>
        <end position="33"/>
    </location>
</feature>
<sequence length="954" mass="106911">MSGFRFQSQRNPGVAGVSDRSRRRRPPAADRAVCRRCQRPVRHPRRPDRPTGTSLFLQRCQAAALFDGVWLPLPFPRIREPHPDGHHLFDKGPVNWARARLLELPTPDADGNTHRVTLAFDTQLLPTREGRPYLAPSPLDMQSGEEFALSDAEADTGWFLEQEWVREWLHQRFYAYERRRRAPRRVDETELRASPDAPAAWLTVLTLLQRAVRPPRLRFTFVDSEPTARLNRPVDVDLVLDIGNSRTCGMLMESSGDDPVDMNDSYRLELRDLSQPEQVYDEPFPSRVEFVRGGFGDEKLSRRSGRSAFLWPTVTRVGFEAQALSYFSHGTEGNTGLSSPKRYLWDTDPRHHAWRFNPGPDGVGGDSGPVTTGPFVGQLREDGEELTPGEPPAVTALFSRGALMSFFVAEVLLQAFVQINSPGRRYERAYSDAPRRLRRAILTLPTAMPLAERKLFARRVNTAIRLTWRALGLEEDQAPEPFLQWDEATGTQIVFLYNEIKHNFQGDAALFFQVFGRVRESYGEAPCLRLASIDIGGGTTDLIITTYQLEGGTAVKPTQEFREGFNIAGDDVLCGLIERNVLPALLEAIRHSGAANPEELLARLLGANRGDQAERDRTLRRQFANQVALPLALELLHRYENTDLSTSNEALTLKLADVYPPGGGPHEQVVAFLEEAVRAAGGQNFQLAEVAIATTMLALDTTVRRILGQVLSDLCEVVHLYDCDYLLISGRPCRLPAVRAAILAKLPAPPDRIVSLHAYRVGDWYPFRSVGGRLTDPKTTAAVGAMVCALSEGQLYKFNLRSRDLGMKSTARFIGVLEQTGRLKQENVLFANLELEDRKTRLPEATFDFYAPVFLGFRQLNVERWPASPLYRITFAHPQDARSKALPLKVTLERSTDENVDLDFKVLDVSDAAGNQQPSGVVLLKLQTLKDEYGYWLDTGIFSISARTGDAPRH</sequence>
<dbReference type="InterPro" id="IPR009216">
    <property type="entry name" value="Virulence_factor_SrfB"/>
</dbReference>
<feature type="compositionally biased region" description="Polar residues" evidence="1">
    <location>
        <begin position="1"/>
        <end position="11"/>
    </location>
</feature>